<evidence type="ECO:0000256" key="1">
    <source>
        <dbReference type="SAM" id="MobiDB-lite"/>
    </source>
</evidence>
<gene>
    <name evidence="2" type="ORF">V5O48_016386</name>
</gene>
<organism evidence="2 3">
    <name type="scientific">Marasmius crinis-equi</name>
    <dbReference type="NCBI Taxonomy" id="585013"/>
    <lineage>
        <taxon>Eukaryota</taxon>
        <taxon>Fungi</taxon>
        <taxon>Dikarya</taxon>
        <taxon>Basidiomycota</taxon>
        <taxon>Agaricomycotina</taxon>
        <taxon>Agaricomycetes</taxon>
        <taxon>Agaricomycetidae</taxon>
        <taxon>Agaricales</taxon>
        <taxon>Marasmiineae</taxon>
        <taxon>Marasmiaceae</taxon>
        <taxon>Marasmius</taxon>
    </lineage>
</organism>
<keyword evidence="3" id="KW-1185">Reference proteome</keyword>
<comment type="caution">
    <text evidence="2">The sequence shown here is derived from an EMBL/GenBank/DDBJ whole genome shotgun (WGS) entry which is preliminary data.</text>
</comment>
<name>A0ABR3ES53_9AGAR</name>
<feature type="region of interest" description="Disordered" evidence="1">
    <location>
        <begin position="1"/>
        <end position="83"/>
    </location>
</feature>
<evidence type="ECO:0000313" key="3">
    <source>
        <dbReference type="Proteomes" id="UP001465976"/>
    </source>
</evidence>
<sequence length="157" mass="17201">MSGTHTVDLKTKHTGTSGLGNQLAQHSKGGGNPNPQPRSNPSDSSSEPSSSHGSSKDSWRGPDDGTPSSNRERGVKLNPFTGDQSKSDLFLVQFGRYLRFNASHYRTKMEQVDLFLLFFKGNTSDWAVLSSQELEKDYLDSDLPDLSSTTFILLSMA</sequence>
<feature type="compositionally biased region" description="Basic and acidic residues" evidence="1">
    <location>
        <begin position="54"/>
        <end position="63"/>
    </location>
</feature>
<accession>A0ABR3ES53</accession>
<reference evidence="2 3" key="1">
    <citation type="submission" date="2024-02" db="EMBL/GenBank/DDBJ databases">
        <title>A draft genome for the cacao thread blight pathogen Marasmius crinis-equi.</title>
        <authorList>
            <person name="Cohen S.P."/>
            <person name="Baruah I.K."/>
            <person name="Amoako-Attah I."/>
            <person name="Bukari Y."/>
            <person name="Meinhardt L.W."/>
            <person name="Bailey B.A."/>
        </authorList>
    </citation>
    <scope>NUCLEOTIDE SEQUENCE [LARGE SCALE GENOMIC DNA]</scope>
    <source>
        <strain evidence="2 3">GH-76</strain>
    </source>
</reference>
<proteinExistence type="predicted"/>
<protein>
    <submittedName>
        <fullName evidence="2">Uncharacterized protein</fullName>
    </submittedName>
</protein>
<dbReference type="EMBL" id="JBAHYK010002184">
    <property type="protein sequence ID" value="KAL0565638.1"/>
    <property type="molecule type" value="Genomic_DNA"/>
</dbReference>
<dbReference type="Proteomes" id="UP001465976">
    <property type="component" value="Unassembled WGS sequence"/>
</dbReference>
<feature type="compositionally biased region" description="Low complexity" evidence="1">
    <location>
        <begin position="37"/>
        <end position="53"/>
    </location>
</feature>
<evidence type="ECO:0000313" key="2">
    <source>
        <dbReference type="EMBL" id="KAL0565638.1"/>
    </source>
</evidence>
<feature type="compositionally biased region" description="Polar residues" evidence="1">
    <location>
        <begin position="14"/>
        <end position="25"/>
    </location>
</feature>